<comment type="similarity">
    <text evidence="11">Belongs to the class-I aminoacyl-tRNA synthetase family.</text>
</comment>
<dbReference type="GO" id="GO:0006437">
    <property type="term" value="P:tyrosyl-tRNA aminoacylation"/>
    <property type="evidence" value="ECO:0007669"/>
    <property type="project" value="InterPro"/>
</dbReference>
<comment type="catalytic activity">
    <reaction evidence="9 11">
        <text>tRNA(Tyr) + L-tyrosine + ATP = L-tyrosyl-tRNA(Tyr) + AMP + diphosphate + H(+)</text>
        <dbReference type="Rhea" id="RHEA:10220"/>
        <dbReference type="Rhea" id="RHEA-COMP:9706"/>
        <dbReference type="Rhea" id="RHEA-COMP:9707"/>
        <dbReference type="ChEBI" id="CHEBI:15378"/>
        <dbReference type="ChEBI" id="CHEBI:30616"/>
        <dbReference type="ChEBI" id="CHEBI:33019"/>
        <dbReference type="ChEBI" id="CHEBI:58315"/>
        <dbReference type="ChEBI" id="CHEBI:78442"/>
        <dbReference type="ChEBI" id="CHEBI:78536"/>
        <dbReference type="ChEBI" id="CHEBI:456215"/>
        <dbReference type="EC" id="6.1.1.1"/>
    </reaction>
</comment>
<evidence type="ECO:0000256" key="11">
    <source>
        <dbReference type="RuleBase" id="RU361234"/>
    </source>
</evidence>
<dbReference type="OrthoDB" id="337870at2759"/>
<dbReference type="GO" id="GO:0005739">
    <property type="term" value="C:mitochondrion"/>
    <property type="evidence" value="ECO:0007669"/>
    <property type="project" value="TreeGrafter"/>
</dbReference>
<accession>A0A9N8VYS7</accession>
<evidence type="ECO:0000256" key="9">
    <source>
        <dbReference type="ARBA" id="ARBA00048248"/>
    </source>
</evidence>
<dbReference type="Proteomes" id="UP000789831">
    <property type="component" value="Unassembled WGS sequence"/>
</dbReference>
<keyword evidence="2 11" id="KW-0436">Ligase</keyword>
<dbReference type="GO" id="GO:0005829">
    <property type="term" value="C:cytosol"/>
    <property type="evidence" value="ECO:0007669"/>
    <property type="project" value="TreeGrafter"/>
</dbReference>
<dbReference type="InterPro" id="IPR002307">
    <property type="entry name" value="Tyr-tRNA-ligase"/>
</dbReference>
<dbReference type="PROSITE" id="PS50889">
    <property type="entry name" value="S4"/>
    <property type="match status" value="1"/>
</dbReference>
<dbReference type="SUPFAM" id="SSF52374">
    <property type="entry name" value="Nucleotidylyl transferase"/>
    <property type="match status" value="1"/>
</dbReference>
<dbReference type="InterPro" id="IPR036986">
    <property type="entry name" value="S4_RNA-bd_sf"/>
</dbReference>
<dbReference type="AlphaFoldDB" id="A0A9N8VYS7"/>
<dbReference type="Gene3D" id="3.40.50.620">
    <property type="entry name" value="HUPs"/>
    <property type="match status" value="1"/>
</dbReference>
<proteinExistence type="inferred from homology"/>
<evidence type="ECO:0000259" key="12">
    <source>
        <dbReference type="Pfam" id="PF22421"/>
    </source>
</evidence>
<evidence type="ECO:0000256" key="7">
    <source>
        <dbReference type="ARBA" id="ARBA00023146"/>
    </source>
</evidence>
<dbReference type="InterPro" id="IPR054608">
    <property type="entry name" value="SYY-like_C"/>
</dbReference>
<protein>
    <recommendedName>
        <fullName evidence="1 11">Tyrosine--tRNA ligase</fullName>
        <ecNumber evidence="1 11">6.1.1.1</ecNumber>
    </recommendedName>
    <alternativeName>
        <fullName evidence="8 11">Tyrosyl-tRNA synthetase</fullName>
    </alternativeName>
</protein>
<dbReference type="InterPro" id="IPR024088">
    <property type="entry name" value="Tyr-tRNA-ligase_bac-type"/>
</dbReference>
<keyword evidence="3 11" id="KW-0547">Nucleotide-binding</keyword>
<keyword evidence="7 11" id="KW-0030">Aminoacyl-tRNA synthetase</keyword>
<dbReference type="Gene3D" id="3.10.290.10">
    <property type="entry name" value="RNA-binding S4 domain"/>
    <property type="match status" value="1"/>
</dbReference>
<dbReference type="InterPro" id="IPR002305">
    <property type="entry name" value="aa-tRNA-synth_Ic"/>
</dbReference>
<dbReference type="EMBL" id="CAJVPL010000208">
    <property type="protein sequence ID" value="CAG8465744.1"/>
    <property type="molecule type" value="Genomic_DNA"/>
</dbReference>
<dbReference type="PANTHER" id="PTHR11766">
    <property type="entry name" value="TYROSYL-TRNA SYNTHETASE"/>
    <property type="match status" value="1"/>
</dbReference>
<comment type="caution">
    <text evidence="13">The sequence shown here is derived from an EMBL/GenBank/DDBJ whole genome shotgun (WGS) entry which is preliminary data.</text>
</comment>
<gene>
    <name evidence="13" type="ORF">AGERDE_LOCUS2482</name>
</gene>
<keyword evidence="14" id="KW-1185">Reference proteome</keyword>
<evidence type="ECO:0000256" key="10">
    <source>
        <dbReference type="PROSITE-ProRule" id="PRU00182"/>
    </source>
</evidence>
<evidence type="ECO:0000256" key="4">
    <source>
        <dbReference type="ARBA" id="ARBA00022840"/>
    </source>
</evidence>
<dbReference type="EC" id="6.1.1.1" evidence="1 11"/>
<dbReference type="Gene3D" id="1.10.240.10">
    <property type="entry name" value="Tyrosyl-Transfer RNA Synthetase"/>
    <property type="match status" value="2"/>
</dbReference>
<evidence type="ECO:0000256" key="6">
    <source>
        <dbReference type="ARBA" id="ARBA00022917"/>
    </source>
</evidence>
<keyword evidence="6 11" id="KW-0648">Protein biosynthesis</keyword>
<evidence type="ECO:0000256" key="5">
    <source>
        <dbReference type="ARBA" id="ARBA00022884"/>
    </source>
</evidence>
<dbReference type="Pfam" id="PF22421">
    <property type="entry name" value="SYY_C-terminal"/>
    <property type="match status" value="1"/>
</dbReference>
<evidence type="ECO:0000256" key="1">
    <source>
        <dbReference type="ARBA" id="ARBA00013160"/>
    </source>
</evidence>
<evidence type="ECO:0000256" key="3">
    <source>
        <dbReference type="ARBA" id="ARBA00022741"/>
    </source>
</evidence>
<dbReference type="SUPFAM" id="SSF55174">
    <property type="entry name" value="Alpha-L RNA-binding motif"/>
    <property type="match status" value="1"/>
</dbReference>
<sequence length="443" mass="50177">MKFACDFYKLYKTYPLLIKRIQHSKPTYFFRSFVSSATVKSLYDNNAVAELNQRGLVNALTSPEVQERVNSPATIYCGVDPTASSLHVGNLLTLIGLLHFYVRGHNLGGATGSIGDPSGRKTERQILEIDTITSNIKHLDVQIQKFFNNGIIYATKHGDIKKSSYKILNNNNWYENMSITDFLREIGRFARIGSMLTRESVKVRMENAQGISFTEFSYQLLQAYDYWYLYNHFNCRIQLGGSDQWGNIIAGIDLINRKNHIESQKEKAYGVTMPLLLTSAGEKFGKSAGNAVWLDENKTSAYDFYQDMPEKHYAQTQLANEVTELVHGEIGLKKAQLATRILFGSSLEDVQGYDLLEAFNGDARLTSSPKDNVMNICVDRVACNANVCKTRNETQKFIKNGGLYLNNQRVTDPFYKICEKDLIDGLVCVFRLGKSNYRLLKVL</sequence>
<keyword evidence="4 11" id="KW-0067">ATP-binding</keyword>
<name>A0A9N8VYS7_9GLOM</name>
<dbReference type="NCBIfam" id="TIGR00234">
    <property type="entry name" value="tyrS"/>
    <property type="match status" value="1"/>
</dbReference>
<dbReference type="CDD" id="cd00805">
    <property type="entry name" value="TyrRS_core"/>
    <property type="match status" value="1"/>
</dbReference>
<dbReference type="InterPro" id="IPR014729">
    <property type="entry name" value="Rossmann-like_a/b/a_fold"/>
</dbReference>
<evidence type="ECO:0000313" key="13">
    <source>
        <dbReference type="EMBL" id="CAG8465744.1"/>
    </source>
</evidence>
<evidence type="ECO:0000256" key="2">
    <source>
        <dbReference type="ARBA" id="ARBA00022598"/>
    </source>
</evidence>
<dbReference type="GO" id="GO:0003723">
    <property type="term" value="F:RNA binding"/>
    <property type="evidence" value="ECO:0007669"/>
    <property type="project" value="UniProtKB-KW"/>
</dbReference>
<feature type="domain" description="Tyrosine--tRNA ligase SYY-like C-terminal" evidence="12">
    <location>
        <begin position="383"/>
        <end position="439"/>
    </location>
</feature>
<dbReference type="Pfam" id="PF00579">
    <property type="entry name" value="tRNA-synt_1b"/>
    <property type="match status" value="1"/>
</dbReference>
<reference evidence="13" key="1">
    <citation type="submission" date="2021-06" db="EMBL/GenBank/DDBJ databases">
        <authorList>
            <person name="Kallberg Y."/>
            <person name="Tangrot J."/>
            <person name="Rosling A."/>
        </authorList>
    </citation>
    <scope>NUCLEOTIDE SEQUENCE</scope>
    <source>
        <strain evidence="13">MT106</strain>
    </source>
</reference>
<evidence type="ECO:0000313" key="14">
    <source>
        <dbReference type="Proteomes" id="UP000789831"/>
    </source>
</evidence>
<dbReference type="GO" id="GO:0005524">
    <property type="term" value="F:ATP binding"/>
    <property type="evidence" value="ECO:0007669"/>
    <property type="project" value="UniProtKB-KW"/>
</dbReference>
<organism evidence="13 14">
    <name type="scientific">Ambispora gerdemannii</name>
    <dbReference type="NCBI Taxonomy" id="144530"/>
    <lineage>
        <taxon>Eukaryota</taxon>
        <taxon>Fungi</taxon>
        <taxon>Fungi incertae sedis</taxon>
        <taxon>Mucoromycota</taxon>
        <taxon>Glomeromycotina</taxon>
        <taxon>Glomeromycetes</taxon>
        <taxon>Archaeosporales</taxon>
        <taxon>Ambisporaceae</taxon>
        <taxon>Ambispora</taxon>
    </lineage>
</organism>
<dbReference type="PRINTS" id="PR01040">
    <property type="entry name" value="TRNASYNTHTYR"/>
</dbReference>
<dbReference type="PANTHER" id="PTHR11766:SF0">
    <property type="entry name" value="TYROSINE--TRNA LIGASE, MITOCHONDRIAL"/>
    <property type="match status" value="1"/>
</dbReference>
<dbReference type="GO" id="GO:0004831">
    <property type="term" value="F:tyrosine-tRNA ligase activity"/>
    <property type="evidence" value="ECO:0007669"/>
    <property type="project" value="UniProtKB-EC"/>
</dbReference>
<keyword evidence="5 10" id="KW-0694">RNA-binding</keyword>
<evidence type="ECO:0000256" key="8">
    <source>
        <dbReference type="ARBA" id="ARBA00033323"/>
    </source>
</evidence>